<dbReference type="Gene3D" id="2.160.20.80">
    <property type="entry name" value="E3 ubiquitin-protein ligase SopA"/>
    <property type="match status" value="1"/>
</dbReference>
<dbReference type="EMBL" id="CP060007">
    <property type="protein sequence ID" value="QNA45308.1"/>
    <property type="molecule type" value="Genomic_DNA"/>
</dbReference>
<dbReference type="SUPFAM" id="SSF141571">
    <property type="entry name" value="Pentapeptide repeat-like"/>
    <property type="match status" value="1"/>
</dbReference>
<dbReference type="KEGG" id="lacs:H4075_03640"/>
<name>A0A7G5XIK5_9BACT</name>
<keyword evidence="2" id="KW-1185">Reference proteome</keyword>
<dbReference type="InterPro" id="IPR001646">
    <property type="entry name" value="5peptide_repeat"/>
</dbReference>
<dbReference type="Proteomes" id="UP000515344">
    <property type="component" value="Chromosome"/>
</dbReference>
<dbReference type="InterPro" id="IPR052949">
    <property type="entry name" value="PA_immunity-related"/>
</dbReference>
<accession>A0A7G5XIK5</accession>
<gene>
    <name evidence="1" type="ORF">H4075_03640</name>
</gene>
<dbReference type="AlphaFoldDB" id="A0A7G5XIK5"/>
<sequence length="190" mass="21760">MERAYEEDKQFEGIDYTVKKLLVGEYENCRFINCNFAEGNLSKITFIDCVFDNCNLSAANINGTAFQEISFSNCKLMGLRFEDCNQFLFTVSFTGCLLNLSTFYKMKLKNTRFTNCSMQDVDFTETDLTSAEFDNCNLLQAVFDNTILEKADLRTAINFSIDPERNKLKKTKFSSSALSGLLHKYDLVIE</sequence>
<evidence type="ECO:0000313" key="1">
    <source>
        <dbReference type="EMBL" id="QNA45308.1"/>
    </source>
</evidence>
<reference evidence="2" key="1">
    <citation type="submission" date="2020-08" db="EMBL/GenBank/DDBJ databases">
        <title>Lacibacter sp. S13-6-6 genome sequencing.</title>
        <authorList>
            <person name="Jin L."/>
        </authorList>
    </citation>
    <scope>NUCLEOTIDE SEQUENCE [LARGE SCALE GENOMIC DNA]</scope>
    <source>
        <strain evidence="2">S13-6-6</strain>
    </source>
</reference>
<dbReference type="PANTHER" id="PTHR42999:SF1">
    <property type="entry name" value="PENTAPEPTIDE REPEAT-CONTAINING PROTEIN"/>
    <property type="match status" value="1"/>
</dbReference>
<dbReference type="PANTHER" id="PTHR42999">
    <property type="entry name" value="ANTIBIOTIC RESISTANCE PROTEIN MCBG"/>
    <property type="match status" value="1"/>
</dbReference>
<organism evidence="1 2">
    <name type="scientific">Lacibacter sediminis</name>
    <dbReference type="NCBI Taxonomy" id="2760713"/>
    <lineage>
        <taxon>Bacteria</taxon>
        <taxon>Pseudomonadati</taxon>
        <taxon>Bacteroidota</taxon>
        <taxon>Chitinophagia</taxon>
        <taxon>Chitinophagales</taxon>
        <taxon>Chitinophagaceae</taxon>
        <taxon>Lacibacter</taxon>
    </lineage>
</organism>
<dbReference type="RefSeq" id="WP_182804245.1">
    <property type="nucleotide sequence ID" value="NZ_CP060007.1"/>
</dbReference>
<proteinExistence type="predicted"/>
<evidence type="ECO:0000313" key="2">
    <source>
        <dbReference type="Proteomes" id="UP000515344"/>
    </source>
</evidence>
<protein>
    <submittedName>
        <fullName evidence="1">Pentapeptide repeat-containing protein</fullName>
    </submittedName>
</protein>
<dbReference type="Pfam" id="PF13599">
    <property type="entry name" value="Pentapeptide_4"/>
    <property type="match status" value="2"/>
</dbReference>